<evidence type="ECO:0000313" key="3">
    <source>
        <dbReference type="Proteomes" id="UP000193411"/>
    </source>
</evidence>
<feature type="compositionally biased region" description="Low complexity" evidence="1">
    <location>
        <begin position="368"/>
        <end position="396"/>
    </location>
</feature>
<name>A0A1Y2HHY5_9FUNG</name>
<dbReference type="EMBL" id="MCFL01000030">
    <property type="protein sequence ID" value="ORZ34227.1"/>
    <property type="molecule type" value="Genomic_DNA"/>
</dbReference>
<dbReference type="OrthoDB" id="10687843at2759"/>
<keyword evidence="3" id="KW-1185">Reference proteome</keyword>
<feature type="compositionally biased region" description="Polar residues" evidence="1">
    <location>
        <begin position="460"/>
        <end position="472"/>
    </location>
</feature>
<comment type="caution">
    <text evidence="2">The sequence shown here is derived from an EMBL/GenBank/DDBJ whole genome shotgun (WGS) entry which is preliminary data.</text>
</comment>
<feature type="non-terminal residue" evidence="2">
    <location>
        <position position="490"/>
    </location>
</feature>
<evidence type="ECO:0000256" key="1">
    <source>
        <dbReference type="SAM" id="MobiDB-lite"/>
    </source>
</evidence>
<feature type="region of interest" description="Disordered" evidence="1">
    <location>
        <begin position="368"/>
        <end position="398"/>
    </location>
</feature>
<dbReference type="Proteomes" id="UP000193411">
    <property type="component" value="Unassembled WGS sequence"/>
</dbReference>
<feature type="region of interest" description="Disordered" evidence="1">
    <location>
        <begin position="166"/>
        <end position="283"/>
    </location>
</feature>
<feature type="region of interest" description="Disordered" evidence="1">
    <location>
        <begin position="460"/>
        <end position="490"/>
    </location>
</feature>
<accession>A0A1Y2HHY5</accession>
<feature type="compositionally biased region" description="Polar residues" evidence="1">
    <location>
        <begin position="209"/>
        <end position="224"/>
    </location>
</feature>
<protein>
    <submittedName>
        <fullName evidence="2">Uncharacterized protein</fullName>
    </submittedName>
</protein>
<dbReference type="AlphaFoldDB" id="A0A1Y2HHY5"/>
<feature type="compositionally biased region" description="Polar residues" evidence="1">
    <location>
        <begin position="263"/>
        <end position="276"/>
    </location>
</feature>
<feature type="compositionally biased region" description="Basic and acidic residues" evidence="1">
    <location>
        <begin position="480"/>
        <end position="490"/>
    </location>
</feature>
<evidence type="ECO:0000313" key="2">
    <source>
        <dbReference type="EMBL" id="ORZ34227.1"/>
    </source>
</evidence>
<sequence length="490" mass="51157">MDPLYKKSFIRWAILRPLALVLSALSTTVFALVALASPRIAGTLMHLVSTCTNRQTRQKKRHTLYPVESKKFPVSSSVALVMPGPCHDSNVAASGVIDRGLQAEPDSVYSSIASVPSTAFSNPFHNRDRTASLTSIAGSELDEVLAISSPKPASVFPRGRKPAPLYIEGVTTSPSKSGHGGPLPTPVSASDTNLLSSSSAESTGPLSRTLRSSGRPSGSKNPVSPTRAGLPGLPESPLPSPYSTCPPSPAKPYNDSLMKRHSTTNNSPVKSSSSAIANHERRSSCPAVPIPITLPLSDAIQAVSSAHTPAALHVENAIRPPSPPRSIVDVAARLLPRFGATHSARTPVPPQPQAQLVQRISIIHPPSSFLSSSSRLPSAALQPASSPTVTSDSSPTQANGGLALAKMLSASRTMRAVTGLARGMQSTSSVGNQRRPPPQMTVHTSVVSPVDGRTLVVSSVNSAGQKTLTTPGLKSHQHSSRMDPDSASKV</sequence>
<reference evidence="2 3" key="1">
    <citation type="submission" date="2016-07" db="EMBL/GenBank/DDBJ databases">
        <title>Pervasive Adenine N6-methylation of Active Genes in Fungi.</title>
        <authorList>
            <consortium name="DOE Joint Genome Institute"/>
            <person name="Mondo S.J."/>
            <person name="Dannebaum R.O."/>
            <person name="Kuo R.C."/>
            <person name="Labutti K."/>
            <person name="Haridas S."/>
            <person name="Kuo A."/>
            <person name="Salamov A."/>
            <person name="Ahrendt S.R."/>
            <person name="Lipzen A."/>
            <person name="Sullivan W."/>
            <person name="Andreopoulos W.B."/>
            <person name="Clum A."/>
            <person name="Lindquist E."/>
            <person name="Daum C."/>
            <person name="Ramamoorthy G.K."/>
            <person name="Gryganskyi A."/>
            <person name="Culley D."/>
            <person name="Magnuson J.K."/>
            <person name="James T.Y."/>
            <person name="O'Malley M.A."/>
            <person name="Stajich J.E."/>
            <person name="Spatafora J.W."/>
            <person name="Visel A."/>
            <person name="Grigoriev I.V."/>
        </authorList>
    </citation>
    <scope>NUCLEOTIDE SEQUENCE [LARGE SCALE GENOMIC DNA]</scope>
    <source>
        <strain evidence="2 3">PL171</strain>
    </source>
</reference>
<feature type="compositionally biased region" description="Pro residues" evidence="1">
    <location>
        <begin position="234"/>
        <end position="250"/>
    </location>
</feature>
<organism evidence="2 3">
    <name type="scientific">Catenaria anguillulae PL171</name>
    <dbReference type="NCBI Taxonomy" id="765915"/>
    <lineage>
        <taxon>Eukaryota</taxon>
        <taxon>Fungi</taxon>
        <taxon>Fungi incertae sedis</taxon>
        <taxon>Blastocladiomycota</taxon>
        <taxon>Blastocladiomycetes</taxon>
        <taxon>Blastocladiales</taxon>
        <taxon>Catenariaceae</taxon>
        <taxon>Catenaria</taxon>
    </lineage>
</organism>
<proteinExistence type="predicted"/>
<feature type="compositionally biased region" description="Low complexity" evidence="1">
    <location>
        <begin position="188"/>
        <end position="207"/>
    </location>
</feature>
<gene>
    <name evidence="2" type="ORF">BCR44DRAFT_41139</name>
</gene>